<name>D5EJS2_CORAD</name>
<evidence type="ECO:0000313" key="2">
    <source>
        <dbReference type="Proteomes" id="UP000000925"/>
    </source>
</evidence>
<dbReference type="NCBIfam" id="TIGR04256">
    <property type="entry name" value="GxxExxY"/>
    <property type="match status" value="1"/>
</dbReference>
<evidence type="ECO:0000313" key="1">
    <source>
        <dbReference type="EMBL" id="ADE54671.1"/>
    </source>
</evidence>
<dbReference type="RefSeq" id="WP_013043393.1">
    <property type="nucleotide sequence ID" value="NC_014008.1"/>
</dbReference>
<evidence type="ECO:0008006" key="3">
    <source>
        <dbReference type="Google" id="ProtNLM"/>
    </source>
</evidence>
<dbReference type="Proteomes" id="UP000000925">
    <property type="component" value="Chromosome"/>
</dbReference>
<gene>
    <name evidence="1" type="ordered locus">Caka_1652</name>
</gene>
<dbReference type="KEGG" id="caa:Caka_1652"/>
<dbReference type="InterPro" id="IPR026350">
    <property type="entry name" value="GxxExxY"/>
</dbReference>
<dbReference type="EMBL" id="CP001998">
    <property type="protein sequence ID" value="ADE54671.1"/>
    <property type="molecule type" value="Genomic_DNA"/>
</dbReference>
<dbReference type="eggNOG" id="COG0614">
    <property type="taxonomic scope" value="Bacteria"/>
</dbReference>
<dbReference type="HOGENOM" id="CLU_134960_0_1_0"/>
<accession>D5EJS2</accession>
<reference evidence="1 2" key="1">
    <citation type="journal article" date="2010" name="Stand. Genomic Sci.">
        <title>Complete genome sequence of Coraliomargarita akajimensis type strain (04OKA010-24).</title>
        <authorList>
            <person name="Mavromatis K."/>
            <person name="Abt B."/>
            <person name="Brambilla E."/>
            <person name="Lapidus A."/>
            <person name="Copeland A."/>
            <person name="Deshpande S."/>
            <person name="Nolan M."/>
            <person name="Lucas S."/>
            <person name="Tice H."/>
            <person name="Cheng J.F."/>
            <person name="Han C."/>
            <person name="Detter J.C."/>
            <person name="Woyke T."/>
            <person name="Goodwin L."/>
            <person name="Pitluck S."/>
            <person name="Held B."/>
            <person name="Brettin T."/>
            <person name="Tapia R."/>
            <person name="Ivanova N."/>
            <person name="Mikhailova N."/>
            <person name="Pati A."/>
            <person name="Liolios K."/>
            <person name="Chen A."/>
            <person name="Palaniappan K."/>
            <person name="Land M."/>
            <person name="Hauser L."/>
            <person name="Chang Y.J."/>
            <person name="Jeffries C.D."/>
            <person name="Rohde M."/>
            <person name="Goker M."/>
            <person name="Bristow J."/>
            <person name="Eisen J.A."/>
            <person name="Markowitz V."/>
            <person name="Hugenholtz P."/>
            <person name="Klenk H.P."/>
            <person name="Kyrpides N.C."/>
        </authorList>
    </citation>
    <scope>NUCLEOTIDE SEQUENCE [LARGE SCALE GENOMIC DNA]</scope>
    <source>
        <strain evidence="2">DSM 45221 / IAM 15411 / JCM 23193 / KCTC 12865</strain>
    </source>
</reference>
<dbReference type="Pfam" id="PF13366">
    <property type="entry name" value="PDDEXK_3"/>
    <property type="match status" value="1"/>
</dbReference>
<protein>
    <recommendedName>
        <fullName evidence="3">GxxExxY protein</fullName>
    </recommendedName>
</protein>
<proteinExistence type="predicted"/>
<dbReference type="OrthoDB" id="9798792at2"/>
<dbReference type="STRING" id="583355.Caka_1652"/>
<organism evidence="1 2">
    <name type="scientific">Coraliomargarita akajimensis (strain DSM 45221 / IAM 15411 / JCM 23193 / KCTC 12865 / 04OKA010-24)</name>
    <dbReference type="NCBI Taxonomy" id="583355"/>
    <lineage>
        <taxon>Bacteria</taxon>
        <taxon>Pseudomonadati</taxon>
        <taxon>Verrucomicrobiota</taxon>
        <taxon>Opitutia</taxon>
        <taxon>Puniceicoccales</taxon>
        <taxon>Coraliomargaritaceae</taxon>
        <taxon>Coraliomargarita</taxon>
    </lineage>
</organism>
<keyword evidence="2" id="KW-1185">Reference proteome</keyword>
<dbReference type="AlphaFoldDB" id="D5EJS2"/>
<sequence length="120" mass="13576">MIEDELTEKIIGAAHRVLYALKPGLDEKLYERALLVELNKLGLAVQSQRKFKVHYDGECIGMLVPDMIVEETVVVDPKVVSAYNETHMAQMLGYLNITGLRTALLLNFKHAKLGIKRIRN</sequence>